<evidence type="ECO:0000256" key="18">
    <source>
        <dbReference type="ARBA" id="ARBA00023136"/>
    </source>
</evidence>
<evidence type="ECO:0000256" key="2">
    <source>
        <dbReference type="ARBA" id="ARBA00004251"/>
    </source>
</evidence>
<evidence type="ECO:0000256" key="22">
    <source>
        <dbReference type="RuleBase" id="RU003318"/>
    </source>
</evidence>
<dbReference type="GO" id="GO:0007398">
    <property type="term" value="P:ectoderm development"/>
    <property type="evidence" value="ECO:0007669"/>
    <property type="project" value="UniProtKB-ARBA"/>
</dbReference>
<keyword evidence="7" id="KW-0963">Cytoplasm</keyword>
<dbReference type="PRINTS" id="PR00205">
    <property type="entry name" value="CADHERIN"/>
</dbReference>
<dbReference type="Pfam" id="PF01049">
    <property type="entry name" value="CADH_Y-type_LIR"/>
    <property type="match status" value="1"/>
</dbReference>
<evidence type="ECO:0000256" key="7">
    <source>
        <dbReference type="ARBA" id="ARBA00022490"/>
    </source>
</evidence>
<dbReference type="InterPro" id="IPR015919">
    <property type="entry name" value="Cadherin-like_sf"/>
</dbReference>
<dbReference type="GO" id="GO:0000902">
    <property type="term" value="P:cell morphogenesis"/>
    <property type="evidence" value="ECO:0007669"/>
    <property type="project" value="TreeGrafter"/>
</dbReference>
<dbReference type="InterPro" id="IPR020894">
    <property type="entry name" value="Cadherin_CS"/>
</dbReference>
<dbReference type="Proteomes" id="UP000515150">
    <property type="component" value="Chromosome 11"/>
</dbReference>
<keyword evidence="14 22" id="KW-0130">Cell adhesion</keyword>
<dbReference type="KEGG" id="bspl:114865912"/>
<proteinExistence type="predicted"/>
<protein>
    <recommendedName>
        <fullName evidence="20">Cadherin-1</fullName>
    </recommendedName>
</protein>
<dbReference type="FunFam" id="2.60.40.60:FF:000019">
    <property type="entry name" value="Cadherin 2"/>
    <property type="match status" value="1"/>
</dbReference>
<reference evidence="28" key="1">
    <citation type="submission" date="2025-08" db="UniProtKB">
        <authorList>
            <consortium name="RefSeq"/>
        </authorList>
    </citation>
    <scope>IDENTIFICATION</scope>
</reference>
<evidence type="ECO:0000256" key="13">
    <source>
        <dbReference type="ARBA" id="ARBA00022837"/>
    </source>
</evidence>
<keyword evidence="12" id="KW-0967">Endosome</keyword>
<dbReference type="FunFam" id="4.10.900.10:FF:000001">
    <property type="entry name" value="Cadherin 2"/>
    <property type="match status" value="1"/>
</dbReference>
<evidence type="ECO:0000256" key="8">
    <source>
        <dbReference type="ARBA" id="ARBA00022692"/>
    </source>
</evidence>
<evidence type="ECO:0000256" key="14">
    <source>
        <dbReference type="ARBA" id="ARBA00022889"/>
    </source>
</evidence>
<dbReference type="SUPFAM" id="SSF49313">
    <property type="entry name" value="Cadherin-like"/>
    <property type="match status" value="6"/>
</dbReference>
<dbReference type="PANTHER" id="PTHR24027">
    <property type="entry name" value="CADHERIN-23"/>
    <property type="match status" value="1"/>
</dbReference>
<dbReference type="InterPro" id="IPR027397">
    <property type="entry name" value="Catenin-bd_sf"/>
</dbReference>
<comment type="function">
    <text evidence="23">Cadherins are calcium-dependent cell adhesion proteins.</text>
</comment>
<keyword evidence="9" id="KW-0479">Metal-binding</keyword>
<keyword evidence="27" id="KW-1185">Reference proteome</keyword>
<feature type="transmembrane region" description="Helical" evidence="24">
    <location>
        <begin position="720"/>
        <end position="743"/>
    </location>
</feature>
<dbReference type="OrthoDB" id="6079678at2759"/>
<dbReference type="GO" id="GO:0005768">
    <property type="term" value="C:endosome"/>
    <property type="evidence" value="ECO:0007669"/>
    <property type="project" value="UniProtKB-SubCell"/>
</dbReference>
<evidence type="ECO:0000256" key="6">
    <source>
        <dbReference type="ARBA" id="ARBA00022475"/>
    </source>
</evidence>
<evidence type="ECO:0000256" key="9">
    <source>
        <dbReference type="ARBA" id="ARBA00022723"/>
    </source>
</evidence>
<evidence type="ECO:0000256" key="1">
    <source>
        <dbReference type="ARBA" id="ARBA00004177"/>
    </source>
</evidence>
<dbReference type="InterPro" id="IPR002126">
    <property type="entry name" value="Cadherin-like_dom"/>
</dbReference>
<evidence type="ECO:0000256" key="4">
    <source>
        <dbReference type="ARBA" id="ARBA00004536"/>
    </source>
</evidence>
<dbReference type="PANTHER" id="PTHR24027:SF319">
    <property type="entry name" value="CADHERIN-1"/>
    <property type="match status" value="1"/>
</dbReference>
<dbReference type="GeneID" id="114865912"/>
<keyword evidence="18 24" id="KW-0472">Membrane</keyword>
<keyword evidence="17" id="KW-0333">Golgi apparatus</keyword>
<dbReference type="AlphaFoldDB" id="A0A6P7P0P9"/>
<dbReference type="GO" id="GO:0005794">
    <property type="term" value="C:Golgi apparatus"/>
    <property type="evidence" value="ECO:0007669"/>
    <property type="project" value="UniProtKB-SubCell"/>
</dbReference>
<evidence type="ECO:0000256" key="21">
    <source>
        <dbReference type="PROSITE-ProRule" id="PRU00043"/>
    </source>
</evidence>
<gene>
    <name evidence="28" type="primary">LOC114865912</name>
</gene>
<feature type="domain" description="Cadherin" evidence="26">
    <location>
        <begin position="279"/>
        <end position="390"/>
    </location>
</feature>
<feature type="signal peptide" evidence="25">
    <location>
        <begin position="1"/>
        <end position="23"/>
    </location>
</feature>
<feature type="domain" description="Cadherin" evidence="26">
    <location>
        <begin position="171"/>
        <end position="278"/>
    </location>
</feature>
<dbReference type="RefSeq" id="XP_029023264.1">
    <property type="nucleotide sequence ID" value="XM_029167431.3"/>
</dbReference>
<evidence type="ECO:0000256" key="19">
    <source>
        <dbReference type="ARBA" id="ARBA00023180"/>
    </source>
</evidence>
<evidence type="ECO:0000256" key="12">
    <source>
        <dbReference type="ARBA" id="ARBA00022753"/>
    </source>
</evidence>
<keyword evidence="11" id="KW-0677">Repeat</keyword>
<keyword evidence="15" id="KW-0965">Cell junction</keyword>
<evidence type="ECO:0000256" key="20">
    <source>
        <dbReference type="ARBA" id="ARBA00023893"/>
    </source>
</evidence>
<keyword evidence="10 25" id="KW-0732">Signal</keyword>
<evidence type="ECO:0000313" key="27">
    <source>
        <dbReference type="Proteomes" id="UP000515150"/>
    </source>
</evidence>
<dbReference type="GO" id="GO:0034332">
    <property type="term" value="P:adherens junction organization"/>
    <property type="evidence" value="ECO:0007669"/>
    <property type="project" value="UniProtKB-ARBA"/>
</dbReference>
<dbReference type="GO" id="GO:0007156">
    <property type="term" value="P:homophilic cell adhesion via plasma membrane adhesion molecules"/>
    <property type="evidence" value="ECO:0007669"/>
    <property type="project" value="InterPro"/>
</dbReference>
<dbReference type="FunFam" id="2.60.40.60:FF:000011">
    <property type="entry name" value="Cadherin 1"/>
    <property type="match status" value="1"/>
</dbReference>
<dbReference type="GO" id="GO:0016342">
    <property type="term" value="C:catenin complex"/>
    <property type="evidence" value="ECO:0007669"/>
    <property type="project" value="TreeGrafter"/>
</dbReference>
<evidence type="ECO:0000256" key="23">
    <source>
        <dbReference type="RuleBase" id="RU004357"/>
    </source>
</evidence>
<dbReference type="Pfam" id="PF00028">
    <property type="entry name" value="Cadherin"/>
    <property type="match status" value="4"/>
</dbReference>
<feature type="domain" description="Cadherin" evidence="26">
    <location>
        <begin position="504"/>
        <end position="611"/>
    </location>
</feature>
<evidence type="ECO:0000259" key="26">
    <source>
        <dbReference type="PROSITE" id="PS50268"/>
    </source>
</evidence>
<dbReference type="InterPro" id="IPR000233">
    <property type="entry name" value="Cadherin_Y-type_LIR"/>
</dbReference>
<dbReference type="GO" id="GO:0007043">
    <property type="term" value="P:cell-cell junction assembly"/>
    <property type="evidence" value="ECO:0007669"/>
    <property type="project" value="TreeGrafter"/>
</dbReference>
<dbReference type="FunFam" id="2.60.40.60:FF:000031">
    <property type="entry name" value="Cadherin 3"/>
    <property type="match status" value="1"/>
</dbReference>
<dbReference type="SMART" id="SM00112">
    <property type="entry name" value="CA"/>
    <property type="match status" value="4"/>
</dbReference>
<dbReference type="Gene3D" id="2.60.40.60">
    <property type="entry name" value="Cadherins"/>
    <property type="match status" value="6"/>
</dbReference>
<dbReference type="GO" id="GO:0055113">
    <property type="term" value="P:epiboly involved in gastrulation with mouth forming second"/>
    <property type="evidence" value="ECO:0007669"/>
    <property type="project" value="UniProtKB-ARBA"/>
</dbReference>
<dbReference type="GO" id="GO:0016339">
    <property type="term" value="P:calcium-dependent cell-cell adhesion via plasma membrane cell adhesion molecules"/>
    <property type="evidence" value="ECO:0007669"/>
    <property type="project" value="TreeGrafter"/>
</dbReference>
<dbReference type="GO" id="GO:0030010">
    <property type="term" value="P:establishment of cell polarity"/>
    <property type="evidence" value="ECO:0007669"/>
    <property type="project" value="UniProtKB-ARBA"/>
</dbReference>
<evidence type="ECO:0000256" key="3">
    <source>
        <dbReference type="ARBA" id="ARBA00004496"/>
    </source>
</evidence>
<dbReference type="InterPro" id="IPR014868">
    <property type="entry name" value="Cadherin_pro_dom"/>
</dbReference>
<feature type="domain" description="Cadherin" evidence="26">
    <location>
        <begin position="391"/>
        <end position="503"/>
    </location>
</feature>
<comment type="subcellular location">
    <subcellularLocation>
        <location evidence="4">Cell junction</location>
        <location evidence="4">Adherens junction</location>
    </subcellularLocation>
    <subcellularLocation>
        <location evidence="2 22">Cell membrane</location>
        <topology evidence="2 22">Single-pass type I membrane protein</topology>
    </subcellularLocation>
    <subcellularLocation>
        <location evidence="3">Cytoplasm</location>
    </subcellularLocation>
    <subcellularLocation>
        <location evidence="1">Endosome</location>
    </subcellularLocation>
    <subcellularLocation>
        <location evidence="5">Golgi apparatus</location>
        <location evidence="5">trans-Golgi network</location>
    </subcellularLocation>
</comment>
<dbReference type="GO" id="GO:0001764">
    <property type="term" value="P:neuron migration"/>
    <property type="evidence" value="ECO:0007669"/>
    <property type="project" value="UniProtKB-ARBA"/>
</dbReference>
<organism evidence="27 28">
    <name type="scientific">Betta splendens</name>
    <name type="common">Siamese fighting fish</name>
    <dbReference type="NCBI Taxonomy" id="158456"/>
    <lineage>
        <taxon>Eukaryota</taxon>
        <taxon>Metazoa</taxon>
        <taxon>Chordata</taxon>
        <taxon>Craniata</taxon>
        <taxon>Vertebrata</taxon>
        <taxon>Euteleostomi</taxon>
        <taxon>Actinopterygii</taxon>
        <taxon>Neopterygii</taxon>
        <taxon>Teleostei</taxon>
        <taxon>Neoteleostei</taxon>
        <taxon>Acanthomorphata</taxon>
        <taxon>Anabantaria</taxon>
        <taxon>Anabantiformes</taxon>
        <taxon>Anabantoidei</taxon>
        <taxon>Osphronemidae</taxon>
        <taxon>Betta</taxon>
    </lineage>
</organism>
<evidence type="ECO:0000256" key="5">
    <source>
        <dbReference type="ARBA" id="ARBA00004601"/>
    </source>
</evidence>
<evidence type="ECO:0000256" key="16">
    <source>
        <dbReference type="ARBA" id="ARBA00022989"/>
    </source>
</evidence>
<keyword evidence="6" id="KW-1003">Cell membrane</keyword>
<dbReference type="GO" id="GO:0007498">
    <property type="term" value="P:mesoderm development"/>
    <property type="evidence" value="ECO:0007669"/>
    <property type="project" value="UniProtKB-ARBA"/>
</dbReference>
<evidence type="ECO:0000256" key="17">
    <source>
        <dbReference type="ARBA" id="ARBA00023034"/>
    </source>
</evidence>
<dbReference type="GO" id="GO:0005509">
    <property type="term" value="F:calcium ion binding"/>
    <property type="evidence" value="ECO:0007669"/>
    <property type="project" value="UniProtKB-UniRule"/>
</dbReference>
<dbReference type="InterPro" id="IPR039808">
    <property type="entry name" value="Cadherin"/>
</dbReference>
<evidence type="ECO:0000256" key="11">
    <source>
        <dbReference type="ARBA" id="ARBA00022737"/>
    </source>
</evidence>
<dbReference type="Pfam" id="PF08758">
    <property type="entry name" value="Cadherin_pro"/>
    <property type="match status" value="1"/>
</dbReference>
<keyword evidence="19" id="KW-0325">Glycoprotein</keyword>
<dbReference type="GO" id="GO:0005912">
    <property type="term" value="C:adherens junction"/>
    <property type="evidence" value="ECO:0007669"/>
    <property type="project" value="UniProtKB-SubCell"/>
</dbReference>
<dbReference type="GO" id="GO:0060027">
    <property type="term" value="P:convergent extension involved in gastrulation"/>
    <property type="evidence" value="ECO:0007669"/>
    <property type="project" value="UniProtKB-ARBA"/>
</dbReference>
<dbReference type="PROSITE" id="PS50268">
    <property type="entry name" value="CADHERIN_2"/>
    <property type="match status" value="4"/>
</dbReference>
<dbReference type="GO" id="GO:0044331">
    <property type="term" value="P:cell-cell adhesion mediated by cadherin"/>
    <property type="evidence" value="ECO:0007669"/>
    <property type="project" value="TreeGrafter"/>
</dbReference>
<dbReference type="GO" id="GO:0045296">
    <property type="term" value="F:cadherin binding"/>
    <property type="evidence" value="ECO:0007669"/>
    <property type="project" value="TreeGrafter"/>
</dbReference>
<feature type="chain" id="PRO_5027551585" description="Cadherin-1" evidence="25">
    <location>
        <begin position="24"/>
        <end position="896"/>
    </location>
</feature>
<evidence type="ECO:0000256" key="15">
    <source>
        <dbReference type="ARBA" id="ARBA00022949"/>
    </source>
</evidence>
<keyword evidence="16 24" id="KW-1133">Transmembrane helix</keyword>
<dbReference type="FunFam" id="2.60.40.60:FF:000022">
    <property type="entry name" value="Cadherin 2"/>
    <property type="match status" value="1"/>
</dbReference>
<dbReference type="SMART" id="SM01055">
    <property type="entry name" value="Cadherin_pro"/>
    <property type="match status" value="1"/>
</dbReference>
<evidence type="ECO:0000256" key="10">
    <source>
        <dbReference type="ARBA" id="ARBA00022729"/>
    </source>
</evidence>
<dbReference type="FunFam" id="2.60.40.60:FF:000095">
    <property type="entry name" value="Cadherin 13"/>
    <property type="match status" value="1"/>
</dbReference>
<dbReference type="FunFam" id="2.60.40.60:FF:000191">
    <property type="entry name" value="Cadherin 1"/>
    <property type="match status" value="1"/>
</dbReference>
<dbReference type="Gene3D" id="4.10.900.10">
    <property type="entry name" value="TCF3-CBD (Catenin binding domain)"/>
    <property type="match status" value="1"/>
</dbReference>
<sequence>METAGCALCLLMVAFQASVLLNAECPTCAPGFKYDMLMRVSRKHLKPGTVLGQVGFTDGTDRTRFLFSSDNSRFSVQTDGTLMNFFQVKRAVTLHEGHRDFSVHAWDSQGLKTTVDVRLMYQRRSPEIAHHNIEHYLSDHSNQQHLAEMESLAEVPVLYFPKTKGLRRKREWVVPHINVPENNRGPFPQKITNIRSSEAKFKRIFYSITGPGADQPPIDLFTIDKNTGVLFVTQPLDRESQARYVFQAHAVADGLGNVEKPMEIVVNVLDQNDNKPVFTQAVFVGQVSEASPKGFEICTVNATDKDDPNTDGGIVHYRILSQNPQLSSVPLFAINEVTGVIYISDIGLDREKWPKYTLWIQAADTNGEGLRAEAHVIITVTDSNDNAPVYTQRTYKAEVEENHHLGHKVIKMVITDGDEPHTPAWNAKFRIVGGDPGGLFSVTTGSNKQEGIITNVKSLDFEANSKHTFLVAVENEVPFAVPLPTATATVVVNVKDVNEPPVFNPETKIVTKPEDLVPNSEVTQYTATDPDTARSQTVQYKVISDPAGWLNISKDKGVIRVRSSMDRESRFVRDNSYTALIGAYDNDESPATGTGTLIIRLQDVNDNAPAIEERAIKVCNMEPAEHLLTVTDRDGPGFGAPYAVSLHGTSKTNWTAKMNSNKTGIILNLATELPSGDYVVLLSVSDNQGLDQESTLQAKVCDCTGENVTCQWSVAGGADLPVILGILGGILLLLVLVLLLLLFARRRKVAKNEPLLQEDIRDNVYIYNEEGGSEDDNQSFDLGVLRRALDNQPEVLRNEVVPSFMPAPQYRPRPANLDDIGTFIDDNLKAADSDPTAPPYDSLLVFNYEGGGSGAGSLSSLDSSSSGDQDYNSLNEWGPRFKKLADMCGGGEDDVL</sequence>
<dbReference type="GO" id="GO:0042074">
    <property type="term" value="P:cell migration involved in gastrulation"/>
    <property type="evidence" value="ECO:0007669"/>
    <property type="project" value="UniProtKB-ARBA"/>
</dbReference>
<keyword evidence="8 22" id="KW-0812">Transmembrane</keyword>
<dbReference type="CDD" id="cd11304">
    <property type="entry name" value="Cadherin_repeat"/>
    <property type="match status" value="3"/>
</dbReference>
<keyword evidence="13 21" id="KW-0106">Calcium</keyword>
<accession>A0A6P7P0P9</accession>
<dbReference type="GO" id="GO:0001841">
    <property type="term" value="P:neural tube formation"/>
    <property type="evidence" value="ECO:0007669"/>
    <property type="project" value="UniProtKB-ARBA"/>
</dbReference>
<evidence type="ECO:0000313" key="28">
    <source>
        <dbReference type="RefSeq" id="XP_029023264.1"/>
    </source>
</evidence>
<evidence type="ECO:0000256" key="25">
    <source>
        <dbReference type="SAM" id="SignalP"/>
    </source>
</evidence>
<evidence type="ECO:0000256" key="24">
    <source>
        <dbReference type="SAM" id="Phobius"/>
    </source>
</evidence>
<dbReference type="GO" id="GO:0008013">
    <property type="term" value="F:beta-catenin binding"/>
    <property type="evidence" value="ECO:0007669"/>
    <property type="project" value="TreeGrafter"/>
</dbReference>
<dbReference type="PROSITE" id="PS00232">
    <property type="entry name" value="CADHERIN_1"/>
    <property type="match status" value="2"/>
</dbReference>
<name>A0A6P7P0P9_BETSP</name>